<evidence type="ECO:0000313" key="1">
    <source>
        <dbReference type="EMBL" id="MBA5727620.1"/>
    </source>
</evidence>
<dbReference type="EMBL" id="PDLY01000003">
    <property type="protein sequence ID" value="MBA5727620.1"/>
    <property type="molecule type" value="Genomic_DNA"/>
</dbReference>
<accession>A0ABR5ZTN8</accession>
<sequence>MQEQADGEVRTVAHQPREVQVGFYHLTRTSLEDALPALLERTLDAGERAVIRCRDAEQVKTLDDALWATPAGVWLPHGSRSTGQAARQPVWLTDDDECPNGGAFLFRINGAWDGDLTGFRRIFDLFDGHDEAAVQQARLRWKGMKQAGYSMAYWKQEARGWKRAG</sequence>
<name>A0ABR5ZTN8_9PROT</name>
<comment type="caution">
    <text evidence="1">The sequence shown here is derived from an EMBL/GenBank/DDBJ whole genome shotgun (WGS) entry which is preliminary data.</text>
</comment>
<dbReference type="Pfam" id="PF04364">
    <property type="entry name" value="DNA_pol3_chi"/>
    <property type="match status" value="1"/>
</dbReference>
<dbReference type="RefSeq" id="WP_182041184.1">
    <property type="nucleotide sequence ID" value="NZ_PDLY01000003.1"/>
</dbReference>
<keyword evidence="2" id="KW-1185">Reference proteome</keyword>
<dbReference type="SUPFAM" id="SSF102400">
    <property type="entry name" value="DNA polymerase III chi subunit"/>
    <property type="match status" value="1"/>
</dbReference>
<organism evidence="1 2">
    <name type="scientific">Bombella mellum</name>
    <dbReference type="NCBI Taxonomy" id="2039288"/>
    <lineage>
        <taxon>Bacteria</taxon>
        <taxon>Pseudomonadati</taxon>
        <taxon>Pseudomonadota</taxon>
        <taxon>Alphaproteobacteria</taxon>
        <taxon>Acetobacterales</taxon>
        <taxon>Acetobacteraceae</taxon>
        <taxon>Bombella</taxon>
    </lineage>
</organism>
<gene>
    <name evidence="1" type="ORF">CPA56_06445</name>
</gene>
<dbReference type="NCBIfam" id="NF004347">
    <property type="entry name" value="PRK05728.1-4"/>
    <property type="match status" value="1"/>
</dbReference>
<protein>
    <submittedName>
        <fullName evidence="1">DNA polymerase III subunit chi</fullName>
    </submittedName>
</protein>
<dbReference type="Proteomes" id="UP000765338">
    <property type="component" value="Unassembled WGS sequence"/>
</dbReference>
<dbReference type="InterPro" id="IPR007459">
    <property type="entry name" value="DNA_pol3_chi"/>
</dbReference>
<dbReference type="Gene3D" id="3.40.50.10110">
    <property type="entry name" value="DNA polymerase III subunit chi"/>
    <property type="match status" value="1"/>
</dbReference>
<proteinExistence type="predicted"/>
<reference evidence="1 2" key="1">
    <citation type="submission" date="2017-10" db="EMBL/GenBank/DDBJ databases">
        <authorList>
            <person name="Jakob F."/>
        </authorList>
    </citation>
    <scope>NUCLEOTIDE SEQUENCE [LARGE SCALE GENOMIC DNA]</scope>
    <source>
        <strain evidence="1 2">TMW 2.1889</strain>
    </source>
</reference>
<dbReference type="PANTHER" id="PTHR38767">
    <property type="entry name" value="DNA POLYMERASE III SUBUNIT CHI"/>
    <property type="match status" value="1"/>
</dbReference>
<dbReference type="PANTHER" id="PTHR38767:SF1">
    <property type="entry name" value="DNA POLYMERASE III SUBUNIT CHI"/>
    <property type="match status" value="1"/>
</dbReference>
<evidence type="ECO:0000313" key="2">
    <source>
        <dbReference type="Proteomes" id="UP000765338"/>
    </source>
</evidence>
<dbReference type="InterPro" id="IPR036768">
    <property type="entry name" value="PolIII_chi_sf"/>
</dbReference>